<evidence type="ECO:0000313" key="4">
    <source>
        <dbReference type="Proteomes" id="UP000758155"/>
    </source>
</evidence>
<organism evidence="3 4">
    <name type="scientific">Didymella heteroderae</name>
    <dbReference type="NCBI Taxonomy" id="1769908"/>
    <lineage>
        <taxon>Eukaryota</taxon>
        <taxon>Fungi</taxon>
        <taxon>Dikarya</taxon>
        <taxon>Ascomycota</taxon>
        <taxon>Pezizomycotina</taxon>
        <taxon>Dothideomycetes</taxon>
        <taxon>Pleosporomycetidae</taxon>
        <taxon>Pleosporales</taxon>
        <taxon>Pleosporineae</taxon>
        <taxon>Didymellaceae</taxon>
        <taxon>Didymella</taxon>
    </lineage>
</organism>
<dbReference type="InterPro" id="IPR029063">
    <property type="entry name" value="SAM-dependent_MTases_sf"/>
</dbReference>
<name>A0A9P4WIR6_9PLEO</name>
<dbReference type="AlphaFoldDB" id="A0A9P4WIR6"/>
<dbReference type="OrthoDB" id="3798138at2759"/>
<sequence>MGRPTPEPEQSRLITNDKDSAVEIPHSASAVNISAVRADTQASRLRRSRNRPSYVELVLSEASGGEFEDDDEVWDPEVDLESMIDDEEEFENAAESSADEEADDKDNVLDINIEPEPTSVSRRRSQLPSKQDKCLDLNLPPLDNIREITEDMTSKAIELGLSQVLRDLGNRPINVATMCSGTESPLLFLQMLSEALDARGEAPLRIKHHFSAEIDATKQAYIERNFHPPILFRDVRQLGDDNAITATTAYGAEEDIPGHLDILIAGFVCKDLSSLNTRKKTVDDQGKTGDTWRAIYFYVKRFQPGIVLLENVKSDKRMWDDVVSSSPYEAFLVDLPVSVIDHLTLSSEPDWSLCKLRYDQIRSEQRLGTRHPITQWSENGTLHPPDFANRKWFDSQLFRVYDAIDVAHLLAAQDGYDSMSKNANLGPQVLSPGVPLLNLPDECTNAVTVLDISVPEKLPVEQFGDFSWALEQVKTAPSLND</sequence>
<dbReference type="Proteomes" id="UP000758155">
    <property type="component" value="Unassembled WGS sequence"/>
</dbReference>
<dbReference type="InterPro" id="IPR001525">
    <property type="entry name" value="C5_MeTfrase"/>
</dbReference>
<dbReference type="EMBL" id="SWKV01000082">
    <property type="protein sequence ID" value="KAF3033360.1"/>
    <property type="molecule type" value="Genomic_DNA"/>
</dbReference>
<dbReference type="GO" id="GO:0008168">
    <property type="term" value="F:methyltransferase activity"/>
    <property type="evidence" value="ECO:0007669"/>
    <property type="project" value="UniProtKB-KW"/>
</dbReference>
<evidence type="ECO:0000256" key="2">
    <source>
        <dbReference type="ARBA" id="ARBA00022679"/>
    </source>
</evidence>
<reference evidence="3" key="1">
    <citation type="submission" date="2019-04" db="EMBL/GenBank/DDBJ databases">
        <title>Sequencing of skin fungus with MAO and IRED activity.</title>
        <authorList>
            <person name="Marsaioli A.J."/>
            <person name="Bonatto J.M.C."/>
            <person name="Reis Junior O."/>
        </authorList>
    </citation>
    <scope>NUCLEOTIDE SEQUENCE</scope>
    <source>
        <strain evidence="3">28M1</strain>
    </source>
</reference>
<dbReference type="Pfam" id="PF00145">
    <property type="entry name" value="DNA_methylase"/>
    <property type="match status" value="1"/>
</dbReference>
<keyword evidence="1" id="KW-0489">Methyltransferase</keyword>
<accession>A0A9P4WIR6</accession>
<protein>
    <submittedName>
        <fullName evidence="3">Uncharacterized protein</fullName>
    </submittedName>
</protein>
<evidence type="ECO:0000256" key="1">
    <source>
        <dbReference type="ARBA" id="ARBA00022603"/>
    </source>
</evidence>
<gene>
    <name evidence="3" type="ORF">E8E12_001363</name>
</gene>
<evidence type="ECO:0000313" key="3">
    <source>
        <dbReference type="EMBL" id="KAF3033360.1"/>
    </source>
</evidence>
<dbReference type="Gene3D" id="3.40.50.150">
    <property type="entry name" value="Vaccinia Virus protein VP39"/>
    <property type="match status" value="1"/>
</dbReference>
<comment type="caution">
    <text evidence="3">The sequence shown here is derived from an EMBL/GenBank/DDBJ whole genome shotgun (WGS) entry which is preliminary data.</text>
</comment>
<keyword evidence="2" id="KW-0808">Transferase</keyword>
<dbReference type="SUPFAM" id="SSF53335">
    <property type="entry name" value="S-adenosyl-L-methionine-dependent methyltransferases"/>
    <property type="match status" value="1"/>
</dbReference>
<keyword evidence="4" id="KW-1185">Reference proteome</keyword>
<proteinExistence type="predicted"/>
<dbReference type="GO" id="GO:0032259">
    <property type="term" value="P:methylation"/>
    <property type="evidence" value="ECO:0007669"/>
    <property type="project" value="UniProtKB-KW"/>
</dbReference>